<sequence>MPCAVCTEETVRFQYVERHSQFGGASCVHSQWDKKLCPDNGNCEPQDECGEMYACPETGRCISQHLLCNGDLDCQLGSDEDDCEETQSPETKCVGMISIPGAQKATQGDTVSKPYSMAGLTTVLYTFPLILTDIF</sequence>
<evidence type="ECO:0000256" key="4">
    <source>
        <dbReference type="ARBA" id="ARBA00023157"/>
    </source>
</evidence>
<comment type="caution">
    <text evidence="5">Lacks conserved residue(s) required for the propagation of feature annotation.</text>
</comment>
<name>A0AAE0R773_9TELE</name>
<dbReference type="Pfam" id="PF00057">
    <property type="entry name" value="Ldl_recept_a"/>
    <property type="match status" value="1"/>
</dbReference>
<comment type="caution">
    <text evidence="6">The sequence shown here is derived from an EMBL/GenBank/DDBJ whole genome shotgun (WGS) entry which is preliminary data.</text>
</comment>
<reference evidence="6" key="1">
    <citation type="submission" date="2023-06" db="EMBL/GenBank/DDBJ databases">
        <title>Male Hemibagrus guttatus genome.</title>
        <authorList>
            <person name="Bian C."/>
        </authorList>
    </citation>
    <scope>NUCLEOTIDE SEQUENCE</scope>
    <source>
        <strain evidence="6">Male_cb2023</strain>
        <tissue evidence="6">Muscle</tissue>
    </source>
</reference>
<evidence type="ECO:0000313" key="6">
    <source>
        <dbReference type="EMBL" id="KAK3545497.1"/>
    </source>
</evidence>
<dbReference type="Proteomes" id="UP001274896">
    <property type="component" value="Unassembled WGS sequence"/>
</dbReference>
<dbReference type="PRINTS" id="PR00764">
    <property type="entry name" value="COMPLEMENTC9"/>
</dbReference>
<keyword evidence="2" id="KW-0964">Secreted</keyword>
<protein>
    <submittedName>
        <fullName evidence="6">Uncharacterized protein</fullName>
    </submittedName>
</protein>
<comment type="subcellular location">
    <subcellularLocation>
        <location evidence="1">Secreted</location>
    </subcellularLocation>
</comment>
<dbReference type="GO" id="GO:0006956">
    <property type="term" value="P:complement activation"/>
    <property type="evidence" value="ECO:0007669"/>
    <property type="project" value="TreeGrafter"/>
</dbReference>
<dbReference type="SUPFAM" id="SSF57424">
    <property type="entry name" value="LDL receptor-like module"/>
    <property type="match status" value="1"/>
</dbReference>
<dbReference type="InterPro" id="IPR001862">
    <property type="entry name" value="MAC_perforin"/>
</dbReference>
<dbReference type="EMBL" id="JAUCMX010000005">
    <property type="protein sequence ID" value="KAK3545497.1"/>
    <property type="molecule type" value="Genomic_DNA"/>
</dbReference>
<dbReference type="PANTHER" id="PTHR45742">
    <property type="entry name" value="COMPLEMENT COMPONENT C6"/>
    <property type="match status" value="1"/>
</dbReference>
<evidence type="ECO:0000256" key="1">
    <source>
        <dbReference type="ARBA" id="ARBA00004613"/>
    </source>
</evidence>
<dbReference type="InterPro" id="IPR002172">
    <property type="entry name" value="LDrepeatLR_classA_rpt"/>
</dbReference>
<proteinExistence type="predicted"/>
<keyword evidence="7" id="KW-1185">Reference proteome</keyword>
<dbReference type="PANTHER" id="PTHR45742:SF1">
    <property type="entry name" value="COMPLEMENT COMPONENT C8 ALPHA CHAIN"/>
    <property type="match status" value="1"/>
</dbReference>
<dbReference type="Gene3D" id="4.10.400.10">
    <property type="entry name" value="Low-density Lipoprotein Receptor"/>
    <property type="match status" value="1"/>
</dbReference>
<evidence type="ECO:0000256" key="2">
    <source>
        <dbReference type="ARBA" id="ARBA00022525"/>
    </source>
</evidence>
<dbReference type="PROSITE" id="PS01209">
    <property type="entry name" value="LDLRA_1"/>
    <property type="match status" value="1"/>
</dbReference>
<accession>A0AAE0R773</accession>
<dbReference type="CDD" id="cd00112">
    <property type="entry name" value="LDLa"/>
    <property type="match status" value="1"/>
</dbReference>
<keyword evidence="3" id="KW-0204">Cytolysis</keyword>
<dbReference type="InterPro" id="IPR023415">
    <property type="entry name" value="LDLR_class-A_CS"/>
</dbReference>
<feature type="disulfide bond" evidence="5">
    <location>
        <begin position="49"/>
        <end position="61"/>
    </location>
</feature>
<gene>
    <name evidence="6" type="ORF">QTP70_007742</name>
</gene>
<dbReference type="GO" id="GO:0005579">
    <property type="term" value="C:membrane attack complex"/>
    <property type="evidence" value="ECO:0007669"/>
    <property type="project" value="InterPro"/>
</dbReference>
<evidence type="ECO:0000256" key="5">
    <source>
        <dbReference type="PROSITE-ProRule" id="PRU00124"/>
    </source>
</evidence>
<dbReference type="PROSITE" id="PS50068">
    <property type="entry name" value="LDLRA_2"/>
    <property type="match status" value="1"/>
</dbReference>
<keyword evidence="4 5" id="KW-1015">Disulfide bond</keyword>
<dbReference type="GO" id="GO:0005576">
    <property type="term" value="C:extracellular region"/>
    <property type="evidence" value="ECO:0007669"/>
    <property type="project" value="UniProtKB-SubCell"/>
</dbReference>
<dbReference type="SMART" id="SM00192">
    <property type="entry name" value="LDLa"/>
    <property type="match status" value="1"/>
</dbReference>
<dbReference type="GO" id="GO:0031640">
    <property type="term" value="P:killing of cells of another organism"/>
    <property type="evidence" value="ECO:0007669"/>
    <property type="project" value="UniProtKB-KW"/>
</dbReference>
<feature type="disulfide bond" evidence="5">
    <location>
        <begin position="68"/>
        <end position="83"/>
    </location>
</feature>
<organism evidence="6 7">
    <name type="scientific">Hemibagrus guttatus</name>
    <dbReference type="NCBI Taxonomy" id="175788"/>
    <lineage>
        <taxon>Eukaryota</taxon>
        <taxon>Metazoa</taxon>
        <taxon>Chordata</taxon>
        <taxon>Craniata</taxon>
        <taxon>Vertebrata</taxon>
        <taxon>Euteleostomi</taxon>
        <taxon>Actinopterygii</taxon>
        <taxon>Neopterygii</taxon>
        <taxon>Teleostei</taxon>
        <taxon>Ostariophysi</taxon>
        <taxon>Siluriformes</taxon>
        <taxon>Bagridae</taxon>
        <taxon>Hemibagrus</taxon>
    </lineage>
</organism>
<evidence type="ECO:0000313" key="7">
    <source>
        <dbReference type="Proteomes" id="UP001274896"/>
    </source>
</evidence>
<evidence type="ECO:0000256" key="3">
    <source>
        <dbReference type="ARBA" id="ARBA00022852"/>
    </source>
</evidence>
<dbReference type="InterPro" id="IPR036055">
    <property type="entry name" value="LDL_receptor-like_sf"/>
</dbReference>
<dbReference type="AlphaFoldDB" id="A0AAE0R773"/>